<protein>
    <recommendedName>
        <fullName evidence="4">Zn(2)-C6 fungal-type domain-containing protein</fullName>
    </recommendedName>
</protein>
<feature type="compositionally biased region" description="Acidic residues" evidence="1">
    <location>
        <begin position="286"/>
        <end position="298"/>
    </location>
</feature>
<sequence>MSRNPNDSMLPDDENQNQTGNQGQNPGQYPNQDSIHGNSWDPSLSNTAPNERVQAYNGENAGLNPGGQQPPIPEVQYANQPNPSQPGNLNCETQDIPKMSHDILDEIFKRPAPNPQAQAQACDSALCRLRDLLQRYTDNVAMIPPDNDSYLHVPNLFPVEDPGSTDLNTNNTRNVDYSPAEPAPGESQHEPHSTAGHHNVVNAPLALPTASPFQASFVGPSPRKRERAASPDTTAPARKRMRNLQPSTSGDKGDNANSSEIPGPTPNTTPSSPKQPQRTRKRKADIDEEQHDDEDDLLSDPRPQKKLRGEPAASKTKSKGLKDLKKEDHEKVDAETICIFCRENPQSRGCNWEQVRQSNGPEVYDLECTNCADHRSKNKDNPELADHKCLVQGPKTLIHFEHKRYGVDDPQGYEETACNLCVRRDQGETCDVDTILGYYCLNCRRPGECKVGPSEMPLRRPKKLTRRPWYRHPCDRCFLLHKKGDNDCCSWIKDRREWEENRACKQCQRDGTICLDLGERMDGYSFIPKNNPQSWEIRSEFEADKENTKGDKEKWHEYAEVLPNTTWRKPCQGCKTAGKITDCLVMWIQPEHACERCTQLGIDCMVEKEKGRFEQYPILDLSRVGFGQFTPFNACTQCVSHGFNCDRQRPCDSCRRREAQCDNFSWKNPGCIDRRKLTNKQNRETYSPGPLYYLALGYGAGGVNDFKDGQELEHWIGPTAPVYGLINAKDGPGRYRSVAKAHRNHRPPEGIALPPGLSRGAQLKDTSAADLGLLIAGSWLISQPYPPKNDIRGYQEVWDRLRGFQNLQMKDAGMEPNLPPPISHVRCFQGGPVLSDIWTMQNPMLPSALGNASDTQSQGFSQSLPYQLPDQFGNVYNPQQNTPAPQTQPHQLSAAHLPLSFTDDLNESGQDPAAFGPDGGFGHQQLHTPTQDSQLMQPSLGLADQPIHGGPDQQPFDYTHEELQMAQDHVPPNPQGWGNLNQEQLDPHSQPELPKDQTGDQQNSQWGDTQGDPGMELLRQYVYQPAGDESGERPPYANSAILAKDIENGQQEPHIRTQAPDQSPEGSNKSLDWTRWINLDGKQTHRRSQASRGERWLKPQTSRGSKKASQERTAGGNRVPKNANVRDAFNPFLGFTFGPDQKPRFTEKPKSSRWKVFNHLEGIDMSEWRESKSKEPEEESQVRLFSIVNGQTNQPTPLRNVLGDVPREDKVIRTKRYCAEPGEGGWGSCAAWNTDGQGQATCQSSAHRNTALPYFPVCNDCTRGNVKYLFQHEHNPITEGELLSMRAYLCNECAGQMSAGAPNAVQNQIVGTRRVYGIAADEAQSQNRQELVNDLSKAANLKRNTEALTGCSCANRMLGTSLCRFHRLYYAEEVMKHAALMQEWRLSRFKKAVCPSCLAQKPSEQVNVSANVDGFVTGAPTAWACVVCNDWVVNEQNDVNNQPKAIDKPLWNLNIGRKLLGPHREIATGRDLGEVVYV</sequence>
<feature type="compositionally biased region" description="Low complexity" evidence="1">
    <location>
        <begin position="877"/>
        <end position="889"/>
    </location>
</feature>
<dbReference type="Proteomes" id="UP000544095">
    <property type="component" value="Unassembled WGS sequence"/>
</dbReference>
<reference evidence="2 3" key="1">
    <citation type="submission" date="2020-05" db="EMBL/GenBank/DDBJ databases">
        <title>Identification and distribution of gene clusters putatively required for synthesis of sphingolipid metabolism inhibitors in phylogenetically diverse species of the filamentous fungus Fusarium.</title>
        <authorList>
            <person name="Kim H.-S."/>
            <person name="Busman M."/>
            <person name="Brown D.W."/>
            <person name="Divon H."/>
            <person name="Uhlig S."/>
            <person name="Proctor R.H."/>
        </authorList>
    </citation>
    <scope>NUCLEOTIDE SEQUENCE [LARGE SCALE GENOMIC DNA]</scope>
    <source>
        <strain evidence="2 3">NRRL 25211</strain>
    </source>
</reference>
<evidence type="ECO:0008006" key="4">
    <source>
        <dbReference type="Google" id="ProtNLM"/>
    </source>
</evidence>
<feature type="region of interest" description="Disordered" evidence="1">
    <location>
        <begin position="1"/>
        <end position="94"/>
    </location>
</feature>
<feature type="region of interest" description="Disordered" evidence="1">
    <location>
        <begin position="968"/>
        <end position="1013"/>
    </location>
</feature>
<feature type="region of interest" description="Disordered" evidence="1">
    <location>
        <begin position="1051"/>
        <end position="1124"/>
    </location>
</feature>
<feature type="compositionally biased region" description="Polar residues" evidence="1">
    <location>
        <begin position="77"/>
        <end position="93"/>
    </location>
</feature>
<evidence type="ECO:0000256" key="1">
    <source>
        <dbReference type="SAM" id="MobiDB-lite"/>
    </source>
</evidence>
<feature type="compositionally biased region" description="Polar residues" evidence="1">
    <location>
        <begin position="165"/>
        <end position="175"/>
    </location>
</feature>
<feature type="compositionally biased region" description="Polar residues" evidence="1">
    <location>
        <begin position="999"/>
        <end position="1008"/>
    </location>
</feature>
<accession>A0A8H5KNS3</accession>
<feature type="compositionally biased region" description="Polar residues" evidence="1">
    <location>
        <begin position="848"/>
        <end position="865"/>
    </location>
</feature>
<feature type="compositionally biased region" description="Polar residues" evidence="1">
    <location>
        <begin position="1059"/>
        <end position="1071"/>
    </location>
</feature>
<organism evidence="2 3">
    <name type="scientific">Fusarium pseudoanthophilum</name>
    <dbReference type="NCBI Taxonomy" id="48495"/>
    <lineage>
        <taxon>Eukaryota</taxon>
        <taxon>Fungi</taxon>
        <taxon>Dikarya</taxon>
        <taxon>Ascomycota</taxon>
        <taxon>Pezizomycotina</taxon>
        <taxon>Sordariomycetes</taxon>
        <taxon>Hypocreomycetidae</taxon>
        <taxon>Hypocreales</taxon>
        <taxon>Nectriaceae</taxon>
        <taxon>Fusarium</taxon>
        <taxon>Fusarium fujikuroi species complex</taxon>
    </lineage>
</organism>
<evidence type="ECO:0000313" key="3">
    <source>
        <dbReference type="Proteomes" id="UP000544095"/>
    </source>
</evidence>
<feature type="compositionally biased region" description="Low complexity" evidence="1">
    <location>
        <begin position="266"/>
        <end position="276"/>
    </location>
</feature>
<gene>
    <name evidence="2" type="ORF">FPANT_11222</name>
</gene>
<feature type="region of interest" description="Disordered" evidence="1">
    <location>
        <begin position="848"/>
        <end position="928"/>
    </location>
</feature>
<proteinExistence type="predicted"/>
<feature type="compositionally biased region" description="Polar residues" evidence="1">
    <location>
        <begin position="33"/>
        <end position="49"/>
    </location>
</feature>
<evidence type="ECO:0000313" key="2">
    <source>
        <dbReference type="EMBL" id="KAF5575701.1"/>
    </source>
</evidence>
<feature type="region of interest" description="Disordered" evidence="1">
    <location>
        <begin position="212"/>
        <end position="328"/>
    </location>
</feature>
<feature type="compositionally biased region" description="Low complexity" evidence="1">
    <location>
        <begin position="16"/>
        <end position="32"/>
    </location>
</feature>
<feature type="region of interest" description="Disordered" evidence="1">
    <location>
        <begin position="161"/>
        <end position="198"/>
    </location>
</feature>
<keyword evidence="3" id="KW-1185">Reference proteome</keyword>
<dbReference type="EMBL" id="JAAOAR010000670">
    <property type="protein sequence ID" value="KAF5575701.1"/>
    <property type="molecule type" value="Genomic_DNA"/>
</dbReference>
<feature type="compositionally biased region" description="Polar residues" evidence="1">
    <location>
        <begin position="244"/>
        <end position="260"/>
    </location>
</feature>
<comment type="caution">
    <text evidence="2">The sequence shown here is derived from an EMBL/GenBank/DDBJ whole genome shotgun (WGS) entry which is preliminary data.</text>
</comment>
<name>A0A8H5KNS3_9HYPO</name>